<dbReference type="SUPFAM" id="SSF52540">
    <property type="entry name" value="P-loop containing nucleoside triphosphate hydrolases"/>
    <property type="match status" value="1"/>
</dbReference>
<evidence type="ECO:0000256" key="3">
    <source>
        <dbReference type="ARBA" id="ARBA00062323"/>
    </source>
</evidence>
<feature type="compositionally biased region" description="Gly residues" evidence="5">
    <location>
        <begin position="315"/>
        <end position="329"/>
    </location>
</feature>
<dbReference type="AlphaFoldDB" id="A0A0K2SNU9"/>
<gene>
    <name evidence="7" type="ORF">LIP_2833</name>
</gene>
<dbReference type="PANTHER" id="PTHR13696:SF99">
    <property type="entry name" value="COBYRINIC ACID AC-DIAMIDE SYNTHASE"/>
    <property type="match status" value="1"/>
</dbReference>
<comment type="subunit">
    <text evidence="3">Dimerizes in the presence of ATP but not ADP; ATP-binding is required for double-stranded (ds)DNA-binding. Interacts with DnaA.</text>
</comment>
<organism evidence="7 8">
    <name type="scientific">Limnochorda pilosa</name>
    <dbReference type="NCBI Taxonomy" id="1555112"/>
    <lineage>
        <taxon>Bacteria</taxon>
        <taxon>Bacillati</taxon>
        <taxon>Bacillota</taxon>
        <taxon>Limnochordia</taxon>
        <taxon>Limnochordales</taxon>
        <taxon>Limnochordaceae</taxon>
        <taxon>Limnochorda</taxon>
    </lineage>
</organism>
<reference evidence="8" key="1">
    <citation type="submission" date="2015-07" db="EMBL/GenBank/DDBJ databases">
        <title>Complete genome sequence and phylogenetic analysis of Limnochorda pilosa.</title>
        <authorList>
            <person name="Watanabe M."/>
            <person name="Kojima H."/>
            <person name="Fukui M."/>
        </authorList>
    </citation>
    <scope>NUCLEOTIDE SEQUENCE [LARGE SCALE GENOMIC DNA]</scope>
    <source>
        <strain evidence="8">HC45</strain>
    </source>
</reference>
<dbReference type="Pfam" id="PF13614">
    <property type="entry name" value="AAA_31"/>
    <property type="match status" value="1"/>
</dbReference>
<evidence type="ECO:0000256" key="5">
    <source>
        <dbReference type="SAM" id="MobiDB-lite"/>
    </source>
</evidence>
<evidence type="ECO:0000256" key="1">
    <source>
        <dbReference type="ARBA" id="ARBA00006976"/>
    </source>
</evidence>
<evidence type="ECO:0000313" key="8">
    <source>
        <dbReference type="Proteomes" id="UP000065807"/>
    </source>
</evidence>
<dbReference type="CDD" id="cd02042">
    <property type="entry name" value="ParAB_family"/>
    <property type="match status" value="1"/>
</dbReference>
<dbReference type="Proteomes" id="UP000065807">
    <property type="component" value="Chromosome"/>
</dbReference>
<dbReference type="PATRIC" id="fig|1555112.3.peg.2877"/>
<dbReference type="InterPro" id="IPR025669">
    <property type="entry name" value="AAA_dom"/>
</dbReference>
<dbReference type="PANTHER" id="PTHR13696">
    <property type="entry name" value="P-LOOP CONTAINING NUCLEOSIDE TRIPHOSPHATE HYDROLASE"/>
    <property type="match status" value="1"/>
</dbReference>
<proteinExistence type="inferred from homology"/>
<dbReference type="FunFam" id="3.40.50.300:FF:000285">
    <property type="entry name" value="Sporulation initiation inhibitor Soj"/>
    <property type="match status" value="1"/>
</dbReference>
<feature type="domain" description="AAA" evidence="6">
    <location>
        <begin position="3"/>
        <end position="176"/>
    </location>
</feature>
<dbReference type="RefSeq" id="WP_082726656.1">
    <property type="nucleotide sequence ID" value="NZ_AP014924.1"/>
</dbReference>
<keyword evidence="8" id="KW-1185">Reference proteome</keyword>
<dbReference type="Gene3D" id="3.40.50.300">
    <property type="entry name" value="P-loop containing nucleotide triphosphate hydrolases"/>
    <property type="match status" value="1"/>
</dbReference>
<dbReference type="OrthoDB" id="9815116at2"/>
<dbReference type="InterPro" id="IPR027417">
    <property type="entry name" value="P-loop_NTPase"/>
</dbReference>
<dbReference type="InterPro" id="IPR050678">
    <property type="entry name" value="DNA_Partitioning_ATPase"/>
</dbReference>
<feature type="compositionally biased region" description="Basic and acidic residues" evidence="5">
    <location>
        <begin position="281"/>
        <end position="293"/>
    </location>
</feature>
<evidence type="ECO:0000256" key="2">
    <source>
        <dbReference type="ARBA" id="ARBA00049360"/>
    </source>
</evidence>
<feature type="region of interest" description="Disordered" evidence="5">
    <location>
        <begin position="253"/>
        <end position="329"/>
    </location>
</feature>
<evidence type="ECO:0000313" key="7">
    <source>
        <dbReference type="EMBL" id="BAS28662.1"/>
    </source>
</evidence>
<reference evidence="8" key="2">
    <citation type="journal article" date="2016" name="Int. J. Syst. Evol. Microbiol.">
        <title>Complete genome sequence and cell structure of Limnochorda pilosa, a Gram-negative spore-former within the phylum Firmicutes.</title>
        <authorList>
            <person name="Watanabe M."/>
            <person name="Kojima H."/>
            <person name="Fukui M."/>
        </authorList>
    </citation>
    <scope>NUCLEOTIDE SEQUENCE [LARGE SCALE GENOMIC DNA]</scope>
    <source>
        <strain evidence="8">HC45</strain>
    </source>
</reference>
<dbReference type="STRING" id="1555112.LIP_2833"/>
<sequence length="329" mass="35290">MVRVLTVANQKGGVAKTTTVLNVAAALAEMGERVLMVDLDPQGSLTLASGFAPDDLEASVYDGLMKDAAAERFLLSTRFGVDLLPSNMDLSLAEMELMNMVARERRIGAMLAPLLDRYGWILIDSQPSLGLLTVNALASCDQVLIPVACEFLSLRGVEVLIRTMGKVRVRLNSRLRVVGILPTLYDTRTRHARESLEAVQQHFGREYPVLPQVVPRSIRFSEAAQAGLPILAFSPGSPGTEVYREVALELKRRAPGTPEEGAAPGALRRLGPATGPPPPGGREDRARAWRERVWGTVGPMRNLPLRPSRAPGSSTAGGEGGGLPEGGSE</sequence>
<comment type="similarity">
    <text evidence="1">Belongs to the ParA family.</text>
</comment>
<dbReference type="EMBL" id="AP014924">
    <property type="protein sequence ID" value="BAS28662.1"/>
    <property type="molecule type" value="Genomic_DNA"/>
</dbReference>
<accession>A0A0K2SNU9</accession>
<name>A0A0K2SNU9_LIMPI</name>
<comment type="catalytic activity">
    <reaction evidence="2">
        <text>ATP + H2O = ADP + phosphate + H(+)</text>
        <dbReference type="Rhea" id="RHEA:13065"/>
        <dbReference type="ChEBI" id="CHEBI:15377"/>
        <dbReference type="ChEBI" id="CHEBI:15378"/>
        <dbReference type="ChEBI" id="CHEBI:30616"/>
        <dbReference type="ChEBI" id="CHEBI:43474"/>
        <dbReference type="ChEBI" id="CHEBI:456216"/>
    </reaction>
</comment>
<evidence type="ECO:0000256" key="4">
    <source>
        <dbReference type="ARBA" id="ARBA00071824"/>
    </source>
</evidence>
<protein>
    <recommendedName>
        <fullName evidence="4">Sporulation initiation inhibitor protein Soj</fullName>
    </recommendedName>
</protein>
<evidence type="ECO:0000259" key="6">
    <source>
        <dbReference type="Pfam" id="PF13614"/>
    </source>
</evidence>
<dbReference type="KEGG" id="lpil:LIP_2833"/>